<feature type="region of interest" description="Disordered" evidence="1">
    <location>
        <begin position="81"/>
        <end position="103"/>
    </location>
</feature>
<dbReference type="Proteomes" id="UP000203112">
    <property type="component" value="Segment"/>
</dbReference>
<evidence type="ECO:0000313" key="2">
    <source>
        <dbReference type="EMBL" id="AGM11210.1"/>
    </source>
</evidence>
<dbReference type="RefSeq" id="YP_008060354.1">
    <property type="nucleotide sequence ID" value="NC_021340.1"/>
</dbReference>
<dbReference type="GeneID" id="16194349"/>
<dbReference type="EMBL" id="KC292024">
    <property type="protein sequence ID" value="AGM11210.1"/>
    <property type="molecule type" value="Genomic_DNA"/>
</dbReference>
<protein>
    <submittedName>
        <fullName evidence="2">Uncharacterized protein</fullName>
    </submittedName>
</protein>
<evidence type="ECO:0000256" key="1">
    <source>
        <dbReference type="SAM" id="MobiDB-lite"/>
    </source>
</evidence>
<dbReference type="OrthoDB" id="39333at10239"/>
<reference evidence="2 3" key="1">
    <citation type="submission" date="2012-12" db="EMBL/GenBank/DDBJ databases">
        <authorList>
            <person name="Sencilo A."/>
            <person name="Jacobs-Sera D."/>
            <person name="Russell D.A."/>
            <person name="Ko C."/>
            <person name="Atanasova N."/>
            <person name="Osterlund E."/>
            <person name="Oksanen H.M."/>
            <person name="Bamford D.H."/>
            <person name="Hatfull G.F."/>
            <person name="Roine E."/>
            <person name="Hendrix R.W."/>
        </authorList>
    </citation>
    <scope>NUCLEOTIDE SEQUENCE [LARGE SCALE GENOMIC DNA]</scope>
</reference>
<name>R4T8J8_9CAUD</name>
<proteinExistence type="predicted"/>
<keyword evidence="3" id="KW-1185">Reference proteome</keyword>
<dbReference type="KEGG" id="vg:16194349"/>
<sequence length="103" mass="11726">MLRATIRTKLYRIPGAARDDDWPLPGERSRLRGPLQTYGSPDSPDEFDLRERVPEEFSYDESPQQEGKRVSAIEKAIADAYDGFERVEEDSSGDSTKTEDNED</sequence>
<organism evidence="2 3">
    <name type="scientific">Haloarcula hispanica tailed virus 2</name>
    <dbReference type="NCBI Taxonomy" id="1273751"/>
    <lineage>
        <taxon>Viruses</taxon>
        <taxon>Duplodnaviria</taxon>
        <taxon>Heunggongvirae</taxon>
        <taxon>Uroviricota</taxon>
        <taxon>Caudoviricetes</taxon>
        <taxon>Saparoviridae</taxon>
        <taxon>Halohivirus</taxon>
        <taxon>Halohivirus suolae</taxon>
        <taxon>Halohivirus HHTV2</taxon>
    </lineage>
</organism>
<evidence type="ECO:0000313" key="3">
    <source>
        <dbReference type="Proteomes" id="UP000203112"/>
    </source>
</evidence>
<feature type="region of interest" description="Disordered" evidence="1">
    <location>
        <begin position="15"/>
        <end position="48"/>
    </location>
</feature>
<accession>R4T8J8</accession>
<gene>
    <name evidence="2" type="primary">45</name>
    <name evidence="2" type="ORF">HHTV2_45</name>
</gene>